<sequence length="149" mass="16813">MAKFIGVKMIEAVPMTAREANDKGYKIGNHSFEEDGYEVTYPDGYKSWSPVKEFEKAYYKLEDPAGDVLKENDIKRFIKGIENVKVGTKTTNTTLTCLTGFEVHGQAACVKPENFDLNVGSNYARIKAEDKIWEGLGFVLQWAKYGLKK</sequence>
<dbReference type="EMBL" id="BK010471">
    <property type="protein sequence ID" value="DAB41560.1"/>
    <property type="molecule type" value="Genomic_DNA"/>
</dbReference>
<dbReference type="GeneID" id="75576109"/>
<proteinExistence type="predicted"/>
<organism evidence="1 2">
    <name type="scientific">Carjivirus communis</name>
    <dbReference type="NCBI Taxonomy" id="2955582"/>
    <lineage>
        <taxon>Viruses</taxon>
        <taxon>Duplodnaviria</taxon>
        <taxon>Heunggongvirae</taxon>
        <taxon>Uroviricota</taxon>
        <taxon>Caudoviricetes</taxon>
        <taxon>Crassvirales</taxon>
        <taxon>Intestiviridae</taxon>
        <taxon>Crudevirinae</taxon>
        <taxon>Carjivirus</taxon>
    </lineage>
</organism>
<dbReference type="Pfam" id="PF13876">
    <property type="entry name" value="Phage_gp49_66"/>
    <property type="match status" value="1"/>
</dbReference>
<dbReference type="RefSeq" id="YP_010509447.1">
    <property type="nucleotide sequence ID" value="NC_067194.1"/>
</dbReference>
<name>A0A348JCR5_9CAUD</name>
<evidence type="ECO:0000313" key="2">
    <source>
        <dbReference type="Proteomes" id="UP001097704"/>
    </source>
</evidence>
<gene>
    <name evidence="1" type="primary">KP06_gp41</name>
</gene>
<keyword evidence="2" id="KW-1185">Reference proteome</keyword>
<dbReference type="Proteomes" id="UP001097704">
    <property type="component" value="Segment"/>
</dbReference>
<reference evidence="1 2" key="1">
    <citation type="journal article" date="2014" name="Nat. Commun.">
        <title>A highly abundant bacteriophage discovered in the unknown sequences of human faecal metagenomes.</title>
        <authorList>
            <person name="Dutilh B.E."/>
            <person name="Cassman N."/>
            <person name="McNair K."/>
            <person name="Sanchez S.E."/>
            <person name="Silva G.G."/>
            <person name="Boling L."/>
            <person name="Barr J.J."/>
            <person name="Speth D.R."/>
            <person name="Seguritan V."/>
            <person name="Aziz R.K."/>
            <person name="Felts B."/>
            <person name="Dinsdale E.A."/>
            <person name="Mokili J.L."/>
            <person name="Edwards R.A."/>
        </authorList>
    </citation>
    <scope>NUCLEOTIDE SEQUENCE [LARGE SCALE GENOMIC DNA]</scope>
</reference>
<accession>A0A348JCR5</accession>
<dbReference type="InterPro" id="IPR025915">
    <property type="entry name" value="Phage_gp49_66"/>
</dbReference>
<evidence type="ECO:0000313" key="1">
    <source>
        <dbReference type="EMBL" id="DAB41560.1"/>
    </source>
</evidence>
<dbReference type="KEGG" id="vg:75576109"/>
<protein>
    <submittedName>
        <fullName evidence="1">Phage protein of N4_gp49/Sf6_gp66 (Pfam13876) family</fullName>
    </submittedName>
</protein>